<keyword evidence="4" id="KW-1185">Reference proteome</keyword>
<proteinExistence type="predicted"/>
<dbReference type="Ensembl" id="ENSPCLT00000018469.1">
    <property type="protein sequence ID" value="ENSPCLP00000013882.1"/>
    <property type="gene ID" value="ENSPCLG00000011405.1"/>
</dbReference>
<dbReference type="Proteomes" id="UP000472261">
    <property type="component" value="Unplaced"/>
</dbReference>
<dbReference type="InterPro" id="IPR002035">
    <property type="entry name" value="VWF_A"/>
</dbReference>
<protein>
    <recommendedName>
        <fullName evidence="2">VIT domain-containing protein</fullName>
    </recommendedName>
</protein>
<evidence type="ECO:0000313" key="4">
    <source>
        <dbReference type="Proteomes" id="UP000472261"/>
    </source>
</evidence>
<name>A0A669PZ32_PHACC</name>
<organism evidence="3 4">
    <name type="scientific">Phasianus colchicus</name>
    <name type="common">Common pheasant</name>
    <dbReference type="NCBI Taxonomy" id="9054"/>
    <lineage>
        <taxon>Eukaryota</taxon>
        <taxon>Metazoa</taxon>
        <taxon>Chordata</taxon>
        <taxon>Craniata</taxon>
        <taxon>Vertebrata</taxon>
        <taxon>Euteleostomi</taxon>
        <taxon>Archelosauria</taxon>
        <taxon>Archosauria</taxon>
        <taxon>Dinosauria</taxon>
        <taxon>Saurischia</taxon>
        <taxon>Theropoda</taxon>
        <taxon>Coelurosauria</taxon>
        <taxon>Aves</taxon>
        <taxon>Neognathae</taxon>
        <taxon>Galloanserae</taxon>
        <taxon>Galliformes</taxon>
        <taxon>Phasianidae</taxon>
        <taxon>Phasianinae</taxon>
        <taxon>Phasianus</taxon>
    </lineage>
</organism>
<feature type="domain" description="VIT" evidence="2">
    <location>
        <begin position="12"/>
        <end position="142"/>
    </location>
</feature>
<sequence length="565" mass="62887">MLAALGTFCCYLSALQQHFCGRVEHTALESVTVNVTIQDFVADVVSEMFFCNKQQISREIMFIFPVDSDTVVHTFHATMGDTHVEAVLWDKKEAQQLYKATPGMENLRYLKEQWDLWGPVFACFLGTVPPNREVAISLCYVQELPLNPDGACIHLGEAHFSQVSLCEGSYSYIHGTVREPKNSSSYMPDRSPPILPIYSQVSLKSSPCLSDKLELLVYYGGPHNLSAVVESRDPKAAPGSLLGDPVVMVTLKPSIPEVMPSPGHLGEFIFVMDCSSALLPQLSSAHPSSCPQNTLLFLLKSLPLGCYFNIYSFGATFEGFYPQSVEYTQETMDNAVGHISSICPDLGGCDLLGLLRSIYSTPLLRGLPRQVARDRGFSPRRARKSKYHHPPQFRDSLQWYVLFASSHQAVKCLQQALQPLASEISLHWDLPPGLEVTVIRRCSHLIPSALTRERTWVTTAPLPPALYSMSHPCLTSLLSMETKTNSFPSRFPVHRIAMMHLLWKLAWQGTSKSEMEDVWHSAVKLSLSLGVPSAFTSVVAVRMEQRDAGHRGKARKSRDRTGRGK</sequence>
<dbReference type="Pfam" id="PF08487">
    <property type="entry name" value="VIT"/>
    <property type="match status" value="1"/>
</dbReference>
<dbReference type="PANTHER" id="PTHR45737:SF6">
    <property type="entry name" value="VON WILLEBRAND FACTOR A DOMAIN-CONTAINING PROTEIN 5A"/>
    <property type="match status" value="1"/>
</dbReference>
<dbReference type="Pfam" id="PF13768">
    <property type="entry name" value="VWA_3"/>
    <property type="match status" value="1"/>
</dbReference>
<reference evidence="3" key="1">
    <citation type="submission" date="2025-08" db="UniProtKB">
        <authorList>
            <consortium name="Ensembl"/>
        </authorList>
    </citation>
    <scope>IDENTIFICATION</scope>
</reference>
<dbReference type="OMA" id="VAWIHIN"/>
<evidence type="ECO:0000256" key="1">
    <source>
        <dbReference type="SAM" id="MobiDB-lite"/>
    </source>
</evidence>
<dbReference type="AlphaFoldDB" id="A0A669PZ32"/>
<evidence type="ECO:0000313" key="3">
    <source>
        <dbReference type="Ensembl" id="ENSPCLP00000013882.1"/>
    </source>
</evidence>
<dbReference type="PROSITE" id="PS51468">
    <property type="entry name" value="VIT"/>
    <property type="match status" value="1"/>
</dbReference>
<dbReference type="InterPro" id="IPR013694">
    <property type="entry name" value="VIT"/>
</dbReference>
<feature type="region of interest" description="Disordered" evidence="1">
    <location>
        <begin position="546"/>
        <end position="565"/>
    </location>
</feature>
<evidence type="ECO:0000259" key="2">
    <source>
        <dbReference type="PROSITE" id="PS51468"/>
    </source>
</evidence>
<dbReference type="SMART" id="SM00609">
    <property type="entry name" value="VIT"/>
    <property type="match status" value="1"/>
</dbReference>
<dbReference type="PANTHER" id="PTHR45737">
    <property type="entry name" value="VON WILLEBRAND FACTOR A DOMAIN-CONTAINING PROTEIN 5A"/>
    <property type="match status" value="1"/>
</dbReference>
<reference evidence="3" key="2">
    <citation type="submission" date="2025-09" db="UniProtKB">
        <authorList>
            <consortium name="Ensembl"/>
        </authorList>
    </citation>
    <scope>IDENTIFICATION</scope>
</reference>
<accession>A0A669PZ32</accession>